<reference evidence="1" key="1">
    <citation type="submission" date="2014-05" db="EMBL/GenBank/DDBJ databases">
        <authorList>
            <person name="Chronopoulou M."/>
        </authorList>
    </citation>
    <scope>NUCLEOTIDE SEQUENCE</scope>
    <source>
        <tissue evidence="1">Whole organism</tissue>
    </source>
</reference>
<dbReference type="AlphaFoldDB" id="A0A0K2VF66"/>
<evidence type="ECO:0000313" key="1">
    <source>
        <dbReference type="EMBL" id="CDW48546.1"/>
    </source>
</evidence>
<dbReference type="EMBL" id="HACA01031185">
    <property type="protein sequence ID" value="CDW48546.1"/>
    <property type="molecule type" value="Transcribed_RNA"/>
</dbReference>
<protein>
    <submittedName>
        <fullName evidence="1">Uncharacterized protein</fullName>
    </submittedName>
</protein>
<name>A0A0K2VF66_LEPSM</name>
<accession>A0A0K2VF66</accession>
<sequence length="25" mass="3028">MKREFHFPLPVCGQLTAIFFFNRVE</sequence>
<organism evidence="1">
    <name type="scientific">Lepeophtheirus salmonis</name>
    <name type="common">Salmon louse</name>
    <name type="synonym">Caligus salmonis</name>
    <dbReference type="NCBI Taxonomy" id="72036"/>
    <lineage>
        <taxon>Eukaryota</taxon>
        <taxon>Metazoa</taxon>
        <taxon>Ecdysozoa</taxon>
        <taxon>Arthropoda</taxon>
        <taxon>Crustacea</taxon>
        <taxon>Multicrustacea</taxon>
        <taxon>Hexanauplia</taxon>
        <taxon>Copepoda</taxon>
        <taxon>Siphonostomatoida</taxon>
        <taxon>Caligidae</taxon>
        <taxon>Lepeophtheirus</taxon>
    </lineage>
</organism>
<proteinExistence type="predicted"/>